<organism evidence="8 9">
    <name type="scientific">Coniochaeta hoffmannii</name>
    <dbReference type="NCBI Taxonomy" id="91930"/>
    <lineage>
        <taxon>Eukaryota</taxon>
        <taxon>Fungi</taxon>
        <taxon>Dikarya</taxon>
        <taxon>Ascomycota</taxon>
        <taxon>Pezizomycotina</taxon>
        <taxon>Sordariomycetes</taxon>
        <taxon>Sordariomycetidae</taxon>
        <taxon>Coniochaetales</taxon>
        <taxon>Coniochaetaceae</taxon>
        <taxon>Coniochaeta</taxon>
    </lineage>
</organism>
<dbReference type="GO" id="GO:0016998">
    <property type="term" value="P:cell wall macromolecule catabolic process"/>
    <property type="evidence" value="ECO:0007669"/>
    <property type="project" value="InterPro"/>
</dbReference>
<dbReference type="Pfam" id="PF00959">
    <property type="entry name" value="Phage_lysozyme"/>
    <property type="match status" value="1"/>
</dbReference>
<evidence type="ECO:0000256" key="2">
    <source>
        <dbReference type="ARBA" id="ARBA00022529"/>
    </source>
</evidence>
<dbReference type="GO" id="GO:0009253">
    <property type="term" value="P:peptidoglycan catabolic process"/>
    <property type="evidence" value="ECO:0007669"/>
    <property type="project" value="InterPro"/>
</dbReference>
<dbReference type="CDD" id="cd00737">
    <property type="entry name" value="lyz_endolysin_autolysin"/>
    <property type="match status" value="1"/>
</dbReference>
<feature type="signal peptide" evidence="7">
    <location>
        <begin position="1"/>
        <end position="22"/>
    </location>
</feature>
<dbReference type="GO" id="GO:0003796">
    <property type="term" value="F:lysozyme activity"/>
    <property type="evidence" value="ECO:0007669"/>
    <property type="project" value="UniProtKB-EC"/>
</dbReference>
<sequence>MYPTITPLLLPLLSLIPPSLSASQTCINSRGQSGVCISASSCTSGGGAPEAGHCPGTAAADIQCCTYGACTVATLSGLCQPNTTCASGSGGTSWGGYCGGEASIQCCTYGACAVGTGTGKVPGQCGLATLCAAEGGTGTAGLCPGPEGATLELVKGFEGWFRDIYDDPDGHATVGWGHLCDDPQCPDVRYPIPLSEADGQRLLLDDLAIAERCISDMVNPSVTLNPNQYGAMVSWAFNVGCGAARSSTLVSRLNAGQDLNTVAREELPKWNRGDNGVLPGLTRRRAAEVVLFTTPASGVTLPVPC</sequence>
<dbReference type="EMBL" id="JANBVN010000300">
    <property type="protein sequence ID" value="KAJ9129846.1"/>
    <property type="molecule type" value="Genomic_DNA"/>
</dbReference>
<keyword evidence="2" id="KW-0929">Antimicrobial</keyword>
<gene>
    <name evidence="8" type="ORF">NKR19_g10162</name>
</gene>
<evidence type="ECO:0000256" key="3">
    <source>
        <dbReference type="ARBA" id="ARBA00022638"/>
    </source>
</evidence>
<dbReference type="Proteomes" id="UP001174691">
    <property type="component" value="Unassembled WGS sequence"/>
</dbReference>
<dbReference type="InterPro" id="IPR002196">
    <property type="entry name" value="Glyco_hydro_24"/>
</dbReference>
<keyword evidence="4" id="KW-0378">Hydrolase</keyword>
<protein>
    <submittedName>
        <fullName evidence="8">Lysozyme-like protein</fullName>
    </submittedName>
</protein>
<dbReference type="GO" id="GO:0042742">
    <property type="term" value="P:defense response to bacterium"/>
    <property type="evidence" value="ECO:0007669"/>
    <property type="project" value="UniProtKB-KW"/>
</dbReference>
<dbReference type="HAMAP" id="MF_04110">
    <property type="entry name" value="ENDOLYSIN_T4"/>
    <property type="match status" value="1"/>
</dbReference>
<evidence type="ECO:0000256" key="4">
    <source>
        <dbReference type="ARBA" id="ARBA00022801"/>
    </source>
</evidence>
<keyword evidence="3" id="KW-0081">Bacteriolytic enzyme</keyword>
<feature type="chain" id="PRO_5041382747" evidence="7">
    <location>
        <begin position="23"/>
        <end position="305"/>
    </location>
</feature>
<dbReference type="InterPro" id="IPR023346">
    <property type="entry name" value="Lysozyme-like_dom_sf"/>
</dbReference>
<evidence type="ECO:0000313" key="9">
    <source>
        <dbReference type="Proteomes" id="UP001174691"/>
    </source>
</evidence>
<evidence type="ECO:0000256" key="6">
    <source>
        <dbReference type="ARBA" id="ARBA00023295"/>
    </source>
</evidence>
<dbReference type="InterPro" id="IPR023347">
    <property type="entry name" value="Lysozyme_dom_sf"/>
</dbReference>
<keyword evidence="6" id="KW-0326">Glycosidase</keyword>
<keyword evidence="7" id="KW-0732">Signal</keyword>
<dbReference type="Gene3D" id="1.10.530.40">
    <property type="match status" value="1"/>
</dbReference>
<proteinExistence type="inferred from homology"/>
<keyword evidence="5" id="KW-1035">Host cytoplasm</keyword>
<dbReference type="InterPro" id="IPR051018">
    <property type="entry name" value="Bacteriophage_GH24"/>
</dbReference>
<dbReference type="InterPro" id="IPR034690">
    <property type="entry name" value="Endolysin_T4_type"/>
</dbReference>
<reference evidence="8" key="1">
    <citation type="submission" date="2022-07" db="EMBL/GenBank/DDBJ databases">
        <title>Fungi with potential for degradation of polypropylene.</title>
        <authorList>
            <person name="Gostincar C."/>
        </authorList>
    </citation>
    <scope>NUCLEOTIDE SEQUENCE</scope>
    <source>
        <strain evidence="8">EXF-13287</strain>
    </source>
</reference>
<evidence type="ECO:0000256" key="1">
    <source>
        <dbReference type="ARBA" id="ARBA00000632"/>
    </source>
</evidence>
<evidence type="ECO:0000313" key="8">
    <source>
        <dbReference type="EMBL" id="KAJ9129846.1"/>
    </source>
</evidence>
<keyword evidence="9" id="KW-1185">Reference proteome</keyword>
<dbReference type="InterPro" id="IPR033907">
    <property type="entry name" value="Endolysin_autolysin"/>
</dbReference>
<dbReference type="SUPFAM" id="SSF53955">
    <property type="entry name" value="Lysozyme-like"/>
    <property type="match status" value="1"/>
</dbReference>
<dbReference type="AlphaFoldDB" id="A0AA38R1Q1"/>
<dbReference type="GO" id="GO:0031640">
    <property type="term" value="P:killing of cells of another organism"/>
    <property type="evidence" value="ECO:0007669"/>
    <property type="project" value="UniProtKB-KW"/>
</dbReference>
<comment type="catalytic activity">
    <reaction evidence="1">
        <text>Hydrolysis of (1-&gt;4)-beta-linkages between N-acetylmuramic acid and N-acetyl-D-glucosamine residues in a peptidoglycan and between N-acetyl-D-glucosamine residues in chitodextrins.</text>
        <dbReference type="EC" id="3.2.1.17"/>
    </reaction>
</comment>
<comment type="caution">
    <text evidence="8">The sequence shown here is derived from an EMBL/GenBank/DDBJ whole genome shotgun (WGS) entry which is preliminary data.</text>
</comment>
<dbReference type="PANTHER" id="PTHR38107:SF3">
    <property type="entry name" value="LYSOZYME RRRD-RELATED"/>
    <property type="match status" value="1"/>
</dbReference>
<dbReference type="PANTHER" id="PTHR38107">
    <property type="match status" value="1"/>
</dbReference>
<name>A0AA38R1Q1_9PEZI</name>
<accession>A0AA38R1Q1</accession>
<evidence type="ECO:0000256" key="7">
    <source>
        <dbReference type="SAM" id="SignalP"/>
    </source>
</evidence>
<evidence type="ECO:0000256" key="5">
    <source>
        <dbReference type="ARBA" id="ARBA00023200"/>
    </source>
</evidence>